<protein>
    <submittedName>
        <fullName evidence="2">CaiB/BaiF CoA transferase family protein</fullName>
    </submittedName>
</protein>
<organism evidence="2 3">
    <name type="scientific">Nonomuraea insulae</name>
    <dbReference type="NCBI Taxonomy" id="1616787"/>
    <lineage>
        <taxon>Bacteria</taxon>
        <taxon>Bacillati</taxon>
        <taxon>Actinomycetota</taxon>
        <taxon>Actinomycetes</taxon>
        <taxon>Streptosporangiales</taxon>
        <taxon>Streptosporangiaceae</taxon>
        <taxon>Nonomuraea</taxon>
    </lineage>
</organism>
<sequence length="381" mass="41167">MSGPLDGVKVLDLSRFIAGPYCAMLLGDLGADVVKAEKPGTGEEARLMRPRAGDESFYLLAFNRNKRGMTVDFRSPEDQRLLARLAERADVLVENFRPGTLEKMGLGPDELLRRNPGLIVARCSGFGQDGPQAGRTGFDAIAQAESGLMSISGEPGGEPMMSGTFMVDYSAGMQLTIGVLAAYAERQRTGRGQVVDVALLDTAFSLMMTSATEYLMQGRETGAVGNRDRYGAPGNTYRSADGWVHVVGGSDAHFPRLLAAMDRPELADDPRFRTLEDRLAHRDEIDAIVERWTSRLPGDKLLAVLEAAGVPCGRVNGVAQAVRHPQLRHREQIVEVEHPALGPVPLPGVTVKLSRTPGAVRLPPPRLGEHTAEILADWLPG</sequence>
<dbReference type="Proteomes" id="UP001596058">
    <property type="component" value="Unassembled WGS sequence"/>
</dbReference>
<dbReference type="PANTHER" id="PTHR48207:SF3">
    <property type="entry name" value="SUCCINATE--HYDROXYMETHYLGLUTARATE COA-TRANSFERASE"/>
    <property type="match status" value="1"/>
</dbReference>
<keyword evidence="1 2" id="KW-0808">Transferase</keyword>
<evidence type="ECO:0000313" key="2">
    <source>
        <dbReference type="EMBL" id="MFC5831150.1"/>
    </source>
</evidence>
<evidence type="ECO:0000256" key="1">
    <source>
        <dbReference type="ARBA" id="ARBA00022679"/>
    </source>
</evidence>
<evidence type="ECO:0000313" key="3">
    <source>
        <dbReference type="Proteomes" id="UP001596058"/>
    </source>
</evidence>
<dbReference type="RefSeq" id="WP_379520628.1">
    <property type="nucleotide sequence ID" value="NZ_JBHSPA010000062.1"/>
</dbReference>
<keyword evidence="3" id="KW-1185">Reference proteome</keyword>
<accession>A0ABW1D1P2</accession>
<gene>
    <name evidence="2" type="ORF">ACFPZ3_45485</name>
</gene>
<name>A0ABW1D1P2_9ACTN</name>
<dbReference type="InterPro" id="IPR003673">
    <property type="entry name" value="CoA-Trfase_fam_III"/>
</dbReference>
<proteinExistence type="predicted"/>
<dbReference type="InterPro" id="IPR023606">
    <property type="entry name" value="CoA-Trfase_III_dom_1_sf"/>
</dbReference>
<dbReference type="Gene3D" id="3.40.50.10540">
    <property type="entry name" value="Crotonobetainyl-coa:carnitine coa-transferase, domain 1"/>
    <property type="match status" value="1"/>
</dbReference>
<dbReference type="Pfam" id="PF02515">
    <property type="entry name" value="CoA_transf_3"/>
    <property type="match status" value="1"/>
</dbReference>
<dbReference type="Gene3D" id="3.30.1540.10">
    <property type="entry name" value="formyl-coa transferase, domain 3"/>
    <property type="match status" value="1"/>
</dbReference>
<dbReference type="InterPro" id="IPR050483">
    <property type="entry name" value="CoA-transferase_III_domain"/>
</dbReference>
<dbReference type="GO" id="GO:0016740">
    <property type="term" value="F:transferase activity"/>
    <property type="evidence" value="ECO:0007669"/>
    <property type="project" value="UniProtKB-KW"/>
</dbReference>
<dbReference type="EMBL" id="JBHSPA010000062">
    <property type="protein sequence ID" value="MFC5831150.1"/>
    <property type="molecule type" value="Genomic_DNA"/>
</dbReference>
<dbReference type="SUPFAM" id="SSF89796">
    <property type="entry name" value="CoA-transferase family III (CaiB/BaiF)"/>
    <property type="match status" value="1"/>
</dbReference>
<comment type="caution">
    <text evidence="2">The sequence shown here is derived from an EMBL/GenBank/DDBJ whole genome shotgun (WGS) entry which is preliminary data.</text>
</comment>
<dbReference type="PANTHER" id="PTHR48207">
    <property type="entry name" value="SUCCINATE--HYDROXYMETHYLGLUTARATE COA-TRANSFERASE"/>
    <property type="match status" value="1"/>
</dbReference>
<reference evidence="3" key="1">
    <citation type="journal article" date="2019" name="Int. J. Syst. Evol. Microbiol.">
        <title>The Global Catalogue of Microorganisms (GCM) 10K type strain sequencing project: providing services to taxonomists for standard genome sequencing and annotation.</title>
        <authorList>
            <consortium name="The Broad Institute Genomics Platform"/>
            <consortium name="The Broad Institute Genome Sequencing Center for Infectious Disease"/>
            <person name="Wu L."/>
            <person name="Ma J."/>
        </authorList>
    </citation>
    <scope>NUCLEOTIDE SEQUENCE [LARGE SCALE GENOMIC DNA]</scope>
    <source>
        <strain evidence="3">CCUG 53903</strain>
    </source>
</reference>
<dbReference type="InterPro" id="IPR044855">
    <property type="entry name" value="CoA-Trfase_III_dom3_sf"/>
</dbReference>